<dbReference type="InterPro" id="IPR036782">
    <property type="entry name" value="NE0471-like_N"/>
</dbReference>
<proteinExistence type="predicted"/>
<organism evidence="1 2">
    <name type="scientific">Candidatus Aphodenecus pullistercoris</name>
    <dbReference type="NCBI Taxonomy" id="2840669"/>
    <lineage>
        <taxon>Bacteria</taxon>
        <taxon>Pseudomonadati</taxon>
        <taxon>Spirochaetota</taxon>
        <taxon>Spirochaetia</taxon>
        <taxon>Spirochaetales</taxon>
        <taxon>Candidatus Aphodenecus</taxon>
    </lineage>
</organism>
<dbReference type="Gene3D" id="3.30.2020.10">
    <property type="entry name" value="NE0471-like N-terminal domain"/>
    <property type="match status" value="1"/>
</dbReference>
<gene>
    <name evidence="1" type="ORF">IAC42_08450</name>
</gene>
<reference evidence="1" key="1">
    <citation type="submission" date="2020-10" db="EMBL/GenBank/DDBJ databases">
        <authorList>
            <person name="Gilroy R."/>
        </authorList>
    </citation>
    <scope>NUCLEOTIDE SEQUENCE</scope>
    <source>
        <strain evidence="1">11167</strain>
    </source>
</reference>
<dbReference type="AlphaFoldDB" id="A0A9D9E9Q5"/>
<name>A0A9D9E9Q5_9SPIR</name>
<dbReference type="InterPro" id="IPR018841">
    <property type="entry name" value="DUF2442"/>
</dbReference>
<reference evidence="1" key="2">
    <citation type="journal article" date="2021" name="PeerJ">
        <title>Extensive microbial diversity within the chicken gut microbiome revealed by metagenomics and culture.</title>
        <authorList>
            <person name="Gilroy R."/>
            <person name="Ravi A."/>
            <person name="Getino M."/>
            <person name="Pursley I."/>
            <person name="Horton D.L."/>
            <person name="Alikhan N.F."/>
            <person name="Baker D."/>
            <person name="Gharbi K."/>
            <person name="Hall N."/>
            <person name="Watson M."/>
            <person name="Adriaenssens E.M."/>
            <person name="Foster-Nyarko E."/>
            <person name="Jarju S."/>
            <person name="Secka A."/>
            <person name="Antonio M."/>
            <person name="Oren A."/>
            <person name="Chaudhuri R.R."/>
            <person name="La Ragione R."/>
            <person name="Hildebrand F."/>
            <person name="Pallen M.J."/>
        </authorList>
    </citation>
    <scope>NUCLEOTIDE SEQUENCE</scope>
    <source>
        <strain evidence="1">11167</strain>
    </source>
</reference>
<dbReference type="EMBL" id="JADIMU010000056">
    <property type="protein sequence ID" value="MBO8443764.1"/>
    <property type="molecule type" value="Genomic_DNA"/>
</dbReference>
<accession>A0A9D9E9Q5</accession>
<evidence type="ECO:0000313" key="2">
    <source>
        <dbReference type="Proteomes" id="UP000823633"/>
    </source>
</evidence>
<sequence length="84" mass="9822">MGNPAWVVKKVIPRKDYTLLLTFEDGKQGVYDFRPNLSRPIFRKQQNIDFFMQAKAVYGSVVWPDDSDIAPEHLYEKSIRVAEF</sequence>
<dbReference type="Proteomes" id="UP000823633">
    <property type="component" value="Unassembled WGS sequence"/>
</dbReference>
<dbReference type="SUPFAM" id="SSF143880">
    <property type="entry name" value="NE0471 N-terminal domain-like"/>
    <property type="match status" value="1"/>
</dbReference>
<comment type="caution">
    <text evidence="1">The sequence shown here is derived from an EMBL/GenBank/DDBJ whole genome shotgun (WGS) entry which is preliminary data.</text>
</comment>
<protein>
    <submittedName>
        <fullName evidence="1">DUF2442 domain-containing protein</fullName>
    </submittedName>
</protein>
<dbReference type="Pfam" id="PF10387">
    <property type="entry name" value="DUF2442"/>
    <property type="match status" value="1"/>
</dbReference>
<evidence type="ECO:0000313" key="1">
    <source>
        <dbReference type="EMBL" id="MBO8443764.1"/>
    </source>
</evidence>